<sequence>MREVTVQIPEEKLTFFLELMDELGLSHDLVTNVPKNQQELVLERIKKSNPNDDVAMDTFFDELDGKLRRKTV</sequence>
<dbReference type="EMBL" id="JAFKCT010000003">
    <property type="protein sequence ID" value="MBN7811027.1"/>
    <property type="molecule type" value="Genomic_DNA"/>
</dbReference>
<dbReference type="RefSeq" id="WP_206577814.1">
    <property type="nucleotide sequence ID" value="NZ_JAFKCT010000003.1"/>
</dbReference>
<accession>A0ABS3C1N4</accession>
<organism evidence="1 2">
    <name type="scientific">Algoriphagus oliviformis</name>
    <dbReference type="NCBI Taxonomy" id="2811231"/>
    <lineage>
        <taxon>Bacteria</taxon>
        <taxon>Pseudomonadati</taxon>
        <taxon>Bacteroidota</taxon>
        <taxon>Cytophagia</taxon>
        <taxon>Cytophagales</taxon>
        <taxon>Cyclobacteriaceae</taxon>
        <taxon>Algoriphagus</taxon>
    </lineage>
</organism>
<keyword evidence="2" id="KW-1185">Reference proteome</keyword>
<gene>
    <name evidence="1" type="ORF">J0A68_08675</name>
</gene>
<name>A0ABS3C1N4_9BACT</name>
<evidence type="ECO:0000313" key="2">
    <source>
        <dbReference type="Proteomes" id="UP000664317"/>
    </source>
</evidence>
<reference evidence="1 2" key="1">
    <citation type="submission" date="2021-03" db="EMBL/GenBank/DDBJ databases">
        <title>novel species isolated from a fishpond in China.</title>
        <authorList>
            <person name="Lu H."/>
            <person name="Cai Z."/>
        </authorList>
    </citation>
    <scope>NUCLEOTIDE SEQUENCE [LARGE SCALE GENOMIC DNA]</scope>
    <source>
        <strain evidence="1 2">H41</strain>
    </source>
</reference>
<proteinExistence type="predicted"/>
<dbReference type="Proteomes" id="UP000664317">
    <property type="component" value="Unassembled WGS sequence"/>
</dbReference>
<evidence type="ECO:0000313" key="1">
    <source>
        <dbReference type="EMBL" id="MBN7811027.1"/>
    </source>
</evidence>
<protein>
    <submittedName>
        <fullName evidence="1">Uncharacterized protein</fullName>
    </submittedName>
</protein>
<comment type="caution">
    <text evidence="1">The sequence shown here is derived from an EMBL/GenBank/DDBJ whole genome shotgun (WGS) entry which is preliminary data.</text>
</comment>